<gene>
    <name evidence="2" type="ORF">MTY_0602</name>
</gene>
<evidence type="ECO:0000256" key="1">
    <source>
        <dbReference type="SAM" id="Phobius"/>
    </source>
</evidence>
<feature type="transmembrane region" description="Helical" evidence="1">
    <location>
        <begin position="6"/>
        <end position="24"/>
    </location>
</feature>
<sequence length="52" mass="5904">MNPFSLAVIYSVAIIVIIYLVDIWEQKRNTRASQSIYPKNISAGKVLNHAQE</sequence>
<reference evidence="2" key="1">
    <citation type="journal article" date="2014" name="Gene">
        <title>Genome-guided analysis of transformation efficiency and carbon dioxide assimilation by Moorella thermoacetica Y72.</title>
        <authorList>
            <person name="Tsukahara K."/>
            <person name="Kita A."/>
            <person name="Nakashimada Y."/>
            <person name="Hoshino T."/>
            <person name="Murakami K."/>
        </authorList>
    </citation>
    <scope>NUCLEOTIDE SEQUENCE [LARGE SCALE GENOMIC DNA]</scope>
    <source>
        <strain evidence="2">Y72</strain>
    </source>
</reference>
<keyword evidence="1" id="KW-0812">Transmembrane</keyword>
<accession>A0A0S6UBG8</accession>
<dbReference type="Proteomes" id="UP000063718">
    <property type="component" value="Unassembled WGS sequence"/>
</dbReference>
<keyword evidence="1" id="KW-1133">Transmembrane helix</keyword>
<proteinExistence type="predicted"/>
<dbReference type="EMBL" id="DF238840">
    <property type="protein sequence ID" value="GAF25272.1"/>
    <property type="molecule type" value="Genomic_DNA"/>
</dbReference>
<evidence type="ECO:0000313" key="2">
    <source>
        <dbReference type="EMBL" id="GAF25272.1"/>
    </source>
</evidence>
<organism evidence="2">
    <name type="scientific">Moorella thermoacetica Y72</name>
    <dbReference type="NCBI Taxonomy" id="1325331"/>
    <lineage>
        <taxon>Bacteria</taxon>
        <taxon>Bacillati</taxon>
        <taxon>Bacillota</taxon>
        <taxon>Clostridia</taxon>
        <taxon>Neomoorellales</taxon>
        <taxon>Neomoorellaceae</taxon>
        <taxon>Neomoorella</taxon>
    </lineage>
</organism>
<dbReference type="AlphaFoldDB" id="A0A0S6UBG8"/>
<protein>
    <submittedName>
        <fullName evidence="2">Uncharacterized protein</fullName>
    </submittedName>
</protein>
<keyword evidence="1" id="KW-0472">Membrane</keyword>
<name>A0A0S6UBG8_NEOTH</name>